<keyword evidence="2" id="KW-0378">Hydrolase</keyword>
<dbReference type="InterPro" id="IPR039537">
    <property type="entry name" value="Retrotran_Ty1/copia-like"/>
</dbReference>
<evidence type="ECO:0000259" key="3">
    <source>
        <dbReference type="Pfam" id="PF07727"/>
    </source>
</evidence>
<feature type="domain" description="GAG-pre-integrase" evidence="4">
    <location>
        <begin position="1"/>
        <end position="39"/>
    </location>
</feature>
<evidence type="ECO:0000256" key="1">
    <source>
        <dbReference type="ARBA" id="ARBA00022723"/>
    </source>
</evidence>
<dbReference type="Proteomes" id="UP001652660">
    <property type="component" value="Chromosome 7c"/>
</dbReference>
<dbReference type="PANTHER" id="PTHR42648:SF28">
    <property type="entry name" value="TRANSPOSON-ENCODED PROTEIN WITH RIBONUCLEASE H-LIKE AND RETROVIRUS ZINC FINGER-LIKE DOMAINS"/>
    <property type="match status" value="1"/>
</dbReference>
<dbReference type="GeneID" id="140010596"/>
<evidence type="ECO:0000259" key="5">
    <source>
        <dbReference type="Pfam" id="PF25597"/>
    </source>
</evidence>
<accession>A0ABM4V383</accession>
<feature type="domain" description="Retroviral polymerase SH3-like" evidence="5">
    <location>
        <begin position="82"/>
        <end position="108"/>
    </location>
</feature>
<evidence type="ECO:0000313" key="7">
    <source>
        <dbReference type="RefSeq" id="XP_071913996.1"/>
    </source>
</evidence>
<proteinExistence type="predicted"/>
<dbReference type="InterPro" id="IPR013103">
    <property type="entry name" value="RVT_2"/>
</dbReference>
<organism evidence="6 7">
    <name type="scientific">Coffea arabica</name>
    <name type="common">Arabian coffee</name>
    <dbReference type="NCBI Taxonomy" id="13443"/>
    <lineage>
        <taxon>Eukaryota</taxon>
        <taxon>Viridiplantae</taxon>
        <taxon>Streptophyta</taxon>
        <taxon>Embryophyta</taxon>
        <taxon>Tracheophyta</taxon>
        <taxon>Spermatophyta</taxon>
        <taxon>Magnoliopsida</taxon>
        <taxon>eudicotyledons</taxon>
        <taxon>Gunneridae</taxon>
        <taxon>Pentapetalae</taxon>
        <taxon>asterids</taxon>
        <taxon>lamiids</taxon>
        <taxon>Gentianales</taxon>
        <taxon>Rubiaceae</taxon>
        <taxon>Ixoroideae</taxon>
        <taxon>Gardenieae complex</taxon>
        <taxon>Bertiereae - Coffeeae clade</taxon>
        <taxon>Coffeeae</taxon>
        <taxon>Coffea</taxon>
    </lineage>
</organism>
<dbReference type="Pfam" id="PF07727">
    <property type="entry name" value="RVT_2"/>
    <property type="match status" value="1"/>
</dbReference>
<evidence type="ECO:0008006" key="8">
    <source>
        <dbReference type="Google" id="ProtNLM"/>
    </source>
</evidence>
<name>A0ABM4V383_COFAR</name>
<dbReference type="InterPro" id="IPR057670">
    <property type="entry name" value="SH3_retrovirus"/>
</dbReference>
<dbReference type="Pfam" id="PF13976">
    <property type="entry name" value="gag_pre-integrs"/>
    <property type="match status" value="1"/>
</dbReference>
<protein>
    <recommendedName>
        <fullName evidence="8">Retrovirus-related Pol polyprotein from transposon TNT 1-94</fullName>
    </recommendedName>
</protein>
<dbReference type="Pfam" id="PF25597">
    <property type="entry name" value="SH3_retrovirus"/>
    <property type="match status" value="1"/>
</dbReference>
<keyword evidence="1" id="KW-0479">Metal-binding</keyword>
<evidence type="ECO:0000259" key="4">
    <source>
        <dbReference type="Pfam" id="PF13976"/>
    </source>
</evidence>
<sequence length="364" mass="41000">MRLGHMSEKGLGILSKRGLLCGQSTGSLEFCKHCIFGKQKRVSFSSPTIHKTKGTLDYIHSDLWGPSRAPSKGGVSFKVFGCSAYMHVKDEKLESRAKKCIFLGYTSEESSSPCTTDSTQNQVELDIGSSDLSQSKSFIQQEPVDASESTVENNSEEEEYFTARNRTRRDIRPPQRYANLVAYALSVAEEIDAVGESSTCLEAVSCDDFANSIHVLFALVAMYDLELEQFDVKTAFFHGELEEQIYMKQSQGFEIEDSDYAGDLDRRRSLSGYVFCINGCAVSWKATLQPIVVLSTTEVEYMAMYHERTKHIDVKYHFIRDIIAEGKIHIQKINTKDNPADMFTKPHPVYKFKQCLDLIGVRCS</sequence>
<feature type="domain" description="Reverse transcriptase Ty1/copia-type" evidence="3">
    <location>
        <begin position="211"/>
        <end position="265"/>
    </location>
</feature>
<evidence type="ECO:0000313" key="6">
    <source>
        <dbReference type="Proteomes" id="UP001652660"/>
    </source>
</evidence>
<dbReference type="CDD" id="cd09272">
    <property type="entry name" value="RNase_HI_RT_Ty1"/>
    <property type="match status" value="1"/>
</dbReference>
<evidence type="ECO:0000256" key="2">
    <source>
        <dbReference type="ARBA" id="ARBA00022801"/>
    </source>
</evidence>
<dbReference type="PANTHER" id="PTHR42648">
    <property type="entry name" value="TRANSPOSASE, PUTATIVE-RELATED"/>
    <property type="match status" value="1"/>
</dbReference>
<gene>
    <name evidence="7" type="primary">LOC140010596</name>
</gene>
<dbReference type="RefSeq" id="XP_071913996.1">
    <property type="nucleotide sequence ID" value="XM_072057895.1"/>
</dbReference>
<reference evidence="7" key="1">
    <citation type="submission" date="2025-08" db="UniProtKB">
        <authorList>
            <consortium name="RefSeq"/>
        </authorList>
    </citation>
    <scope>IDENTIFICATION</scope>
    <source>
        <tissue evidence="7">Leaves</tissue>
    </source>
</reference>
<keyword evidence="6" id="KW-1185">Reference proteome</keyword>
<dbReference type="InterPro" id="IPR025724">
    <property type="entry name" value="GAG-pre-integrase_dom"/>
</dbReference>